<protein>
    <submittedName>
        <fullName evidence="2">Thioredoxin family protein</fullName>
    </submittedName>
</protein>
<dbReference type="SUPFAM" id="SSF52833">
    <property type="entry name" value="Thioredoxin-like"/>
    <property type="match status" value="1"/>
</dbReference>
<accession>A0A930HNL7</accession>
<dbReference type="RefSeq" id="WP_273160622.1">
    <property type="nucleotide sequence ID" value="NZ_JABZSJ010000048.1"/>
</dbReference>
<dbReference type="EMBL" id="JABZSJ010000048">
    <property type="protein sequence ID" value="MBF1384845.1"/>
    <property type="molecule type" value="Genomic_DNA"/>
</dbReference>
<gene>
    <name evidence="2" type="ORF">HXN26_08370</name>
</gene>
<proteinExistence type="predicted"/>
<reference evidence="2" key="1">
    <citation type="submission" date="2020-04" db="EMBL/GenBank/DDBJ databases">
        <title>Deep metagenomics examines the oral microbiome during advanced dental caries in children, revealing novel taxa and co-occurrences with host molecules.</title>
        <authorList>
            <person name="Baker J.L."/>
            <person name="Morton J.T."/>
            <person name="Dinis M."/>
            <person name="Alvarez R."/>
            <person name="Tran N.C."/>
            <person name="Knight R."/>
            <person name="Edlund A."/>
        </authorList>
    </citation>
    <scope>NUCLEOTIDE SEQUENCE</scope>
    <source>
        <strain evidence="2">JCVI_44_bin.5</strain>
    </source>
</reference>
<feature type="chain" id="PRO_5037232489" evidence="1">
    <location>
        <begin position="25"/>
        <end position="432"/>
    </location>
</feature>
<dbReference type="InterPro" id="IPR036249">
    <property type="entry name" value="Thioredoxin-like_sf"/>
</dbReference>
<evidence type="ECO:0000256" key="1">
    <source>
        <dbReference type="SAM" id="SignalP"/>
    </source>
</evidence>
<evidence type="ECO:0000313" key="2">
    <source>
        <dbReference type="EMBL" id="MBF1384845.1"/>
    </source>
</evidence>
<evidence type="ECO:0000313" key="3">
    <source>
        <dbReference type="Proteomes" id="UP000771736"/>
    </source>
</evidence>
<dbReference type="AlphaFoldDB" id="A0A930HNL7"/>
<dbReference type="Proteomes" id="UP000771736">
    <property type="component" value="Unassembled WGS sequence"/>
</dbReference>
<organism evidence="2 3">
    <name type="scientific">Prevotella aurantiaca</name>
    <dbReference type="NCBI Taxonomy" id="596085"/>
    <lineage>
        <taxon>Bacteria</taxon>
        <taxon>Pseudomonadati</taxon>
        <taxon>Bacteroidota</taxon>
        <taxon>Bacteroidia</taxon>
        <taxon>Bacteroidales</taxon>
        <taxon>Prevotellaceae</taxon>
        <taxon>Prevotella</taxon>
    </lineage>
</organism>
<comment type="caution">
    <text evidence="2">The sequence shown here is derived from an EMBL/GenBank/DDBJ whole genome shotgun (WGS) entry which is preliminary data.</text>
</comment>
<dbReference type="Gene3D" id="2.60.40.10">
    <property type="entry name" value="Immunoglobulins"/>
    <property type="match status" value="1"/>
</dbReference>
<dbReference type="InterPro" id="IPR013783">
    <property type="entry name" value="Ig-like_fold"/>
</dbReference>
<sequence length="432" mass="47448">MQKKSTLRLFIAFSLALLQTNAYAQVAKAPAQEAYVEINSKGVNVPISLANLGSGVQSIEYTLTSGGKVIETKTVSLKGENMTRGGNSTLNVVVPPYSDTTVDEVAFNITKVNGQPTNMKEPYTTIERKTLSQTATRKVVVEDYTAMWCGWCPRGLAMLGYLTRQYPNDFIGIAIHGSQDPLMCSSYSSLISGLGGYPYIIFNRSIESKDYSGYNTFRSERSQGAEMDVKVSAMWDKQKRNIAVTTKTTFRTKPYRNTFALAYVLTADGLKNSSYYQKNYFAGNSQYQGYTKELDYFVNSPGTIRNFTFDHTAITANGITNGMQGSIGQIVVDKPQTHETSFDNISQYSAIQDKSKLHVIVLVINTSTGKIVNADQCSISDYVVTGIESASTATNVVEVARYNISGARINQPVKGVNIVKYSDGSTVKEIVK</sequence>
<name>A0A930HNL7_9BACT</name>
<dbReference type="Gene3D" id="3.40.30.10">
    <property type="entry name" value="Glutaredoxin"/>
    <property type="match status" value="1"/>
</dbReference>
<feature type="signal peptide" evidence="1">
    <location>
        <begin position="1"/>
        <end position="24"/>
    </location>
</feature>
<keyword evidence="1" id="KW-0732">Signal</keyword>